<dbReference type="AlphaFoldDB" id="A0A1F8DR86"/>
<dbReference type="NCBIfam" id="NF002017">
    <property type="entry name" value="PRK00823.1-2"/>
    <property type="match status" value="1"/>
</dbReference>
<dbReference type="InterPro" id="IPR001533">
    <property type="entry name" value="Pterin_deHydtase"/>
</dbReference>
<dbReference type="PANTHER" id="PTHR12599">
    <property type="entry name" value="PTERIN-4-ALPHA-CARBINOLAMINE DEHYDRATASE"/>
    <property type="match status" value="1"/>
</dbReference>
<comment type="catalytic activity">
    <reaction evidence="1">
        <text>(4aS,6R)-4a-hydroxy-L-erythro-5,6,7,8-tetrahydrobiopterin = (6R)-L-erythro-6,7-dihydrobiopterin + H2O</text>
        <dbReference type="Rhea" id="RHEA:11920"/>
        <dbReference type="ChEBI" id="CHEBI:15377"/>
        <dbReference type="ChEBI" id="CHEBI:15642"/>
        <dbReference type="ChEBI" id="CHEBI:43120"/>
        <dbReference type="EC" id="4.2.1.96"/>
    </reaction>
</comment>
<dbReference type="EMBL" id="MGIP01000014">
    <property type="protein sequence ID" value="OGM90952.1"/>
    <property type="molecule type" value="Genomic_DNA"/>
</dbReference>
<reference evidence="5 6" key="1">
    <citation type="journal article" date="2016" name="Nat. Commun.">
        <title>Thousands of microbial genomes shed light on interconnected biogeochemical processes in an aquifer system.</title>
        <authorList>
            <person name="Anantharaman K."/>
            <person name="Brown C.T."/>
            <person name="Hug L.A."/>
            <person name="Sharon I."/>
            <person name="Castelle C.J."/>
            <person name="Probst A.J."/>
            <person name="Thomas B.C."/>
            <person name="Singh A."/>
            <person name="Wilkins M.J."/>
            <person name="Karaoz U."/>
            <person name="Brodie E.L."/>
            <person name="Williams K.H."/>
            <person name="Hubbard S.S."/>
            <person name="Banfield J.F."/>
        </authorList>
    </citation>
    <scope>NUCLEOTIDE SEQUENCE [LARGE SCALE GENOMIC DNA]</scope>
</reference>
<dbReference type="Pfam" id="PF01329">
    <property type="entry name" value="Pterin_4a"/>
    <property type="match status" value="1"/>
</dbReference>
<proteinExistence type="inferred from homology"/>
<evidence type="ECO:0000313" key="5">
    <source>
        <dbReference type="EMBL" id="OGM90952.1"/>
    </source>
</evidence>
<evidence type="ECO:0000313" key="6">
    <source>
        <dbReference type="Proteomes" id="UP000177029"/>
    </source>
</evidence>
<sequence length="81" mass="9446">MNWAEQNNLLTKDFNFPDFKQAIAFVSVVAAEAERLQHHPDIHVSYTKVTMTLTTHDEGKITEKDHELAKVIDMLYTKYHE</sequence>
<dbReference type="GO" id="GO:0008124">
    <property type="term" value="F:4-alpha-hydroxytetrahydrobiopterin dehydratase activity"/>
    <property type="evidence" value="ECO:0007669"/>
    <property type="project" value="UniProtKB-EC"/>
</dbReference>
<dbReference type="EC" id="4.2.1.96" evidence="3"/>
<gene>
    <name evidence="5" type="ORF">A2755_02005</name>
</gene>
<dbReference type="Proteomes" id="UP000177029">
    <property type="component" value="Unassembled WGS sequence"/>
</dbReference>
<evidence type="ECO:0000256" key="3">
    <source>
        <dbReference type="ARBA" id="ARBA00013252"/>
    </source>
</evidence>
<keyword evidence="4" id="KW-0456">Lyase</keyword>
<evidence type="ECO:0000256" key="4">
    <source>
        <dbReference type="ARBA" id="ARBA00023239"/>
    </source>
</evidence>
<dbReference type="STRING" id="1802555.A2755_02005"/>
<accession>A0A1F8DR86</accession>
<protein>
    <recommendedName>
        <fullName evidence="3">4a-hydroxytetrahydrobiopterin dehydratase</fullName>
        <ecNumber evidence="3">4.2.1.96</ecNumber>
    </recommendedName>
</protein>
<dbReference type="Gene3D" id="3.30.1360.20">
    <property type="entry name" value="Transcriptional coactivator/pterin dehydratase"/>
    <property type="match status" value="1"/>
</dbReference>
<name>A0A1F8DR86_9BACT</name>
<comment type="similarity">
    <text evidence="2">Belongs to the pterin-4-alpha-carbinolamine dehydratase family.</text>
</comment>
<dbReference type="PANTHER" id="PTHR12599:SF0">
    <property type="entry name" value="PTERIN-4-ALPHA-CARBINOLAMINE DEHYDRATASE"/>
    <property type="match status" value="1"/>
</dbReference>
<comment type="caution">
    <text evidence="5">The sequence shown here is derived from an EMBL/GenBank/DDBJ whole genome shotgun (WGS) entry which is preliminary data.</text>
</comment>
<dbReference type="CDD" id="cd00488">
    <property type="entry name" value="PCD_DCoH"/>
    <property type="match status" value="1"/>
</dbReference>
<evidence type="ECO:0000256" key="2">
    <source>
        <dbReference type="ARBA" id="ARBA00006472"/>
    </source>
</evidence>
<evidence type="ECO:0000256" key="1">
    <source>
        <dbReference type="ARBA" id="ARBA00001554"/>
    </source>
</evidence>
<dbReference type="SUPFAM" id="SSF55248">
    <property type="entry name" value="PCD-like"/>
    <property type="match status" value="1"/>
</dbReference>
<dbReference type="InterPro" id="IPR036428">
    <property type="entry name" value="PCD_sf"/>
</dbReference>
<organism evidence="5 6">
    <name type="scientific">Candidatus Wolfebacteria bacterium RIFCSPHIGHO2_01_FULL_48_22</name>
    <dbReference type="NCBI Taxonomy" id="1802555"/>
    <lineage>
        <taxon>Bacteria</taxon>
        <taxon>Candidatus Wolfeibacteriota</taxon>
    </lineage>
</organism>
<dbReference type="GO" id="GO:0006729">
    <property type="term" value="P:tetrahydrobiopterin biosynthetic process"/>
    <property type="evidence" value="ECO:0007669"/>
    <property type="project" value="InterPro"/>
</dbReference>